<name>A0ABV7U870_9RHOB</name>
<proteinExistence type="predicted"/>
<evidence type="ECO:0000259" key="1">
    <source>
        <dbReference type="Pfam" id="PF03428"/>
    </source>
</evidence>
<evidence type="ECO:0000259" key="2">
    <source>
        <dbReference type="Pfam" id="PF11800"/>
    </source>
</evidence>
<dbReference type="InterPro" id="IPR005090">
    <property type="entry name" value="RepC_N"/>
</dbReference>
<feature type="domain" description="Plasmid replication protein C N-terminal" evidence="1">
    <location>
        <begin position="20"/>
        <end position="158"/>
    </location>
</feature>
<protein>
    <submittedName>
        <fullName evidence="3">Plasmid replication protein RepC</fullName>
    </submittedName>
</protein>
<gene>
    <name evidence="3" type="primary">repC</name>
    <name evidence="3" type="ORF">ACFOM8_17725</name>
</gene>
<keyword evidence="4" id="KW-1185">Reference proteome</keyword>
<dbReference type="Pfam" id="PF03428">
    <property type="entry name" value="RP-C"/>
    <property type="match status" value="1"/>
</dbReference>
<reference evidence="4" key="1">
    <citation type="journal article" date="2019" name="Int. J. Syst. Evol. Microbiol.">
        <title>The Global Catalogue of Microorganisms (GCM) 10K type strain sequencing project: providing services to taxonomists for standard genome sequencing and annotation.</title>
        <authorList>
            <consortium name="The Broad Institute Genomics Platform"/>
            <consortium name="The Broad Institute Genome Sequencing Center for Infectious Disease"/>
            <person name="Wu L."/>
            <person name="Ma J."/>
        </authorList>
    </citation>
    <scope>NUCLEOTIDE SEQUENCE [LARGE SCALE GENOMIC DNA]</scope>
    <source>
        <strain evidence="4">KCTC 42473</strain>
    </source>
</reference>
<accession>A0ABV7U870</accession>
<dbReference type="EMBL" id="JBHRXY010000024">
    <property type="protein sequence ID" value="MFC3631279.1"/>
    <property type="molecule type" value="Genomic_DNA"/>
</dbReference>
<dbReference type="InterPro" id="IPR047611">
    <property type="entry name" value="RepABC_RepC"/>
</dbReference>
<organism evidence="3 4">
    <name type="scientific">Paracoccus angustae</name>
    <dbReference type="NCBI Taxonomy" id="1671480"/>
    <lineage>
        <taxon>Bacteria</taxon>
        <taxon>Pseudomonadati</taxon>
        <taxon>Pseudomonadota</taxon>
        <taxon>Alphaproteobacteria</taxon>
        <taxon>Rhodobacterales</taxon>
        <taxon>Paracoccaceae</taxon>
        <taxon>Paracoccus</taxon>
    </lineage>
</organism>
<dbReference type="NCBIfam" id="NF040974">
    <property type="entry name" value="RepABC_RepC"/>
    <property type="match status" value="1"/>
</dbReference>
<evidence type="ECO:0000313" key="4">
    <source>
        <dbReference type="Proteomes" id="UP001595539"/>
    </source>
</evidence>
<sequence length="350" mass="38636">MEPDLQISQAVAHGPTSSAQSVDMAKMWSAHRCVSTAKKLYGLGSGAISTLRALISFLREGGASIVFASNVTICNRAENQSERNLRRHIAQLAKAGLIRRRDSPNGKRYMIQHPDGPVEAFGLDLSPLLSRQEELKEAAAAVNRELHLIKFLRRRMSSLLYHAGLLGHFHLVEEYQSARRRKLASSDLQAICDKLQAVLDQGSVLEQQEAPAKPQEILTGNDGQSVRHKINTEYKVKDIDCAAQAESGTPTEADLLRRIQAACPEALSYAARNPSNMWEVEEHALTLGTWCGISRELLTTAVARAGRKKVAVAILGLFERKDRIRNLPAYFNSLILGRRAAGFDPIRLLS</sequence>
<dbReference type="RefSeq" id="WP_377763524.1">
    <property type="nucleotide sequence ID" value="NZ_JBHRXY010000024.1"/>
</dbReference>
<dbReference type="Proteomes" id="UP001595539">
    <property type="component" value="Unassembled WGS sequence"/>
</dbReference>
<evidence type="ECO:0000313" key="3">
    <source>
        <dbReference type="EMBL" id="MFC3631279.1"/>
    </source>
</evidence>
<feature type="domain" description="Plasmid replication protein C C-terminal" evidence="2">
    <location>
        <begin position="257"/>
        <end position="344"/>
    </location>
</feature>
<dbReference type="InterPro" id="IPR021760">
    <property type="entry name" value="RepC_C"/>
</dbReference>
<comment type="caution">
    <text evidence="3">The sequence shown here is derived from an EMBL/GenBank/DDBJ whole genome shotgun (WGS) entry which is preliminary data.</text>
</comment>
<dbReference type="Pfam" id="PF11800">
    <property type="entry name" value="RP-C_C"/>
    <property type="match status" value="1"/>
</dbReference>